<protein>
    <submittedName>
        <fullName evidence="1">Amino acid permease domain protein</fullName>
    </submittedName>
</protein>
<dbReference type="EMBL" id="JAOL01000077">
    <property type="protein sequence ID" value="EUA92425.1"/>
    <property type="molecule type" value="Genomic_DNA"/>
</dbReference>
<accession>A0ABP3APX9</accession>
<organism evidence="1 2">
    <name type="scientific">Mycobacterium ulcerans str. Harvey</name>
    <dbReference type="NCBI Taxonomy" id="1299332"/>
    <lineage>
        <taxon>Bacteria</taxon>
        <taxon>Bacillati</taxon>
        <taxon>Actinomycetota</taxon>
        <taxon>Actinomycetes</taxon>
        <taxon>Mycobacteriales</taxon>
        <taxon>Mycobacteriaceae</taxon>
        <taxon>Mycobacterium</taxon>
        <taxon>Mycobacterium ulcerans group</taxon>
    </lineage>
</organism>
<gene>
    <name evidence="1" type="ORF">I551_1036</name>
</gene>
<keyword evidence="2" id="KW-1185">Reference proteome</keyword>
<evidence type="ECO:0000313" key="2">
    <source>
        <dbReference type="Proteomes" id="UP000020681"/>
    </source>
</evidence>
<reference evidence="1 2" key="1">
    <citation type="submission" date="2014-01" db="EMBL/GenBank/DDBJ databases">
        <authorList>
            <person name="Dobos K."/>
            <person name="Lenaerts A."/>
            <person name="Ordway D."/>
            <person name="DeGroote M.A."/>
            <person name="Parker T."/>
            <person name="Sizemore C."/>
            <person name="Tallon L.J."/>
            <person name="Sadzewicz L.K."/>
            <person name="Sengamalay N."/>
            <person name="Fraser C.M."/>
            <person name="Hine E."/>
            <person name="Shefchek K.A."/>
            <person name="Das S.P."/>
            <person name="Tettelin H."/>
        </authorList>
    </citation>
    <scope>NUCLEOTIDE SEQUENCE [LARGE SCALE GENOMIC DNA]</scope>
    <source>
        <strain evidence="1 2">Harvey</strain>
    </source>
</reference>
<proteinExistence type="predicted"/>
<dbReference type="Proteomes" id="UP000020681">
    <property type="component" value="Unassembled WGS sequence"/>
</dbReference>
<sequence length="60" mass="6877">MTFQLLILAFFVALTIGYLVGDSRSLLSLTRSPATEGLRRSPRERRWPPTHFWVSTLSAR</sequence>
<comment type="caution">
    <text evidence="1">The sequence shown here is derived from an EMBL/GenBank/DDBJ whole genome shotgun (WGS) entry which is preliminary data.</text>
</comment>
<evidence type="ECO:0000313" key="1">
    <source>
        <dbReference type="EMBL" id="EUA92425.1"/>
    </source>
</evidence>
<name>A0ABP3APX9_MYCUL</name>